<feature type="compositionally biased region" description="Low complexity" evidence="1">
    <location>
        <begin position="60"/>
        <end position="76"/>
    </location>
</feature>
<feature type="compositionally biased region" description="Basic residues" evidence="1">
    <location>
        <begin position="77"/>
        <end position="89"/>
    </location>
</feature>
<feature type="compositionally biased region" description="Basic residues" evidence="1">
    <location>
        <begin position="149"/>
        <end position="165"/>
    </location>
</feature>
<feature type="non-terminal residue" evidence="2">
    <location>
        <position position="1"/>
    </location>
</feature>
<feature type="compositionally biased region" description="Basic residues" evidence="1">
    <location>
        <begin position="184"/>
        <end position="197"/>
    </location>
</feature>
<dbReference type="AlphaFoldDB" id="A0A6J4T9F2"/>
<organism evidence="2">
    <name type="scientific">uncultured Sphingomonas sp</name>
    <dbReference type="NCBI Taxonomy" id="158754"/>
    <lineage>
        <taxon>Bacteria</taxon>
        <taxon>Pseudomonadati</taxon>
        <taxon>Pseudomonadota</taxon>
        <taxon>Alphaproteobacteria</taxon>
        <taxon>Sphingomonadales</taxon>
        <taxon>Sphingomonadaceae</taxon>
        <taxon>Sphingomonas</taxon>
        <taxon>environmental samples</taxon>
    </lineage>
</organism>
<feature type="compositionally biased region" description="Basic residues" evidence="1">
    <location>
        <begin position="50"/>
        <end position="59"/>
    </location>
</feature>
<feature type="compositionally biased region" description="Low complexity" evidence="1">
    <location>
        <begin position="10"/>
        <end position="24"/>
    </location>
</feature>
<gene>
    <name evidence="2" type="ORF">AVDCRST_MAG31-1374</name>
</gene>
<sequence length="236" mass="25489">DPRPRHHSPAANRQAQRAGRAAAAHVEELRPPRAPRSQGRPALPGDPRLPRPRPHHRRAAASVRAGRLAHLRLGQRPQHRRQGGHHRATARAAALAGGQRPRAGRRLEPGRRIRPRAGARSARTGAGGGDARLAFLRRPPLEQRLAAVRARRRPQGRRAARHAHPRQAAGADAGAMVAQGRAGRAARRLRPAARKRQGGGDRLQPHGFRGHRPRHPPGGRGDHPLSHRAGPGGSAL</sequence>
<evidence type="ECO:0000256" key="1">
    <source>
        <dbReference type="SAM" id="MobiDB-lite"/>
    </source>
</evidence>
<feature type="compositionally biased region" description="Low complexity" evidence="1">
    <location>
        <begin position="90"/>
        <end position="101"/>
    </location>
</feature>
<name>A0A6J4T9F2_9SPHN</name>
<proteinExistence type="predicted"/>
<feature type="non-terminal residue" evidence="2">
    <location>
        <position position="236"/>
    </location>
</feature>
<dbReference type="EMBL" id="CADCWA010000095">
    <property type="protein sequence ID" value="CAA9517408.1"/>
    <property type="molecule type" value="Genomic_DNA"/>
</dbReference>
<protein>
    <submittedName>
        <fullName evidence="2">Uncharacterized protein</fullName>
    </submittedName>
</protein>
<feature type="region of interest" description="Disordered" evidence="1">
    <location>
        <begin position="1"/>
        <end position="236"/>
    </location>
</feature>
<accession>A0A6J4T9F2</accession>
<feature type="compositionally biased region" description="Basic residues" evidence="1">
    <location>
        <begin position="208"/>
        <end position="217"/>
    </location>
</feature>
<evidence type="ECO:0000313" key="2">
    <source>
        <dbReference type="EMBL" id="CAA9517408.1"/>
    </source>
</evidence>
<feature type="compositionally biased region" description="Low complexity" evidence="1">
    <location>
        <begin position="166"/>
        <end position="183"/>
    </location>
</feature>
<reference evidence="2" key="1">
    <citation type="submission" date="2020-02" db="EMBL/GenBank/DDBJ databases">
        <authorList>
            <person name="Meier V. D."/>
        </authorList>
    </citation>
    <scope>NUCLEOTIDE SEQUENCE</scope>
    <source>
        <strain evidence="2">AVDCRST_MAG31</strain>
    </source>
</reference>